<proteinExistence type="predicted"/>
<evidence type="ECO:0000313" key="3">
    <source>
        <dbReference type="Proteomes" id="UP001372834"/>
    </source>
</evidence>
<sequence length="99" mass="11112">MELTLRAIRRIYNIPKRVKTKKEPLKETTEKKNSKGGPLGRILESSGGSSGIGSDHPPSPDQNGRYLDNHSTSGEYPLSISPSTRELCDSIFDRWTRRL</sequence>
<evidence type="ECO:0000256" key="1">
    <source>
        <dbReference type="SAM" id="MobiDB-lite"/>
    </source>
</evidence>
<dbReference type="AlphaFoldDB" id="A0AAN8NZT9"/>
<name>A0AAN8NZT9_POLSC</name>
<protein>
    <submittedName>
        <fullName evidence="2">Uncharacterized protein</fullName>
    </submittedName>
</protein>
<organism evidence="2 3">
    <name type="scientific">Polyplax serrata</name>
    <name type="common">Common mouse louse</name>
    <dbReference type="NCBI Taxonomy" id="468196"/>
    <lineage>
        <taxon>Eukaryota</taxon>
        <taxon>Metazoa</taxon>
        <taxon>Ecdysozoa</taxon>
        <taxon>Arthropoda</taxon>
        <taxon>Hexapoda</taxon>
        <taxon>Insecta</taxon>
        <taxon>Pterygota</taxon>
        <taxon>Neoptera</taxon>
        <taxon>Paraneoptera</taxon>
        <taxon>Psocodea</taxon>
        <taxon>Troctomorpha</taxon>
        <taxon>Phthiraptera</taxon>
        <taxon>Anoplura</taxon>
        <taxon>Polyplacidae</taxon>
        <taxon>Polyplax</taxon>
    </lineage>
</organism>
<feature type="region of interest" description="Disordered" evidence="1">
    <location>
        <begin position="16"/>
        <end position="82"/>
    </location>
</feature>
<comment type="caution">
    <text evidence="2">The sequence shown here is derived from an EMBL/GenBank/DDBJ whole genome shotgun (WGS) entry which is preliminary data.</text>
</comment>
<feature type="compositionally biased region" description="Polar residues" evidence="1">
    <location>
        <begin position="69"/>
        <end position="82"/>
    </location>
</feature>
<evidence type="ECO:0000313" key="2">
    <source>
        <dbReference type="EMBL" id="KAK6636408.1"/>
    </source>
</evidence>
<feature type="compositionally biased region" description="Basic and acidic residues" evidence="1">
    <location>
        <begin position="21"/>
        <end position="33"/>
    </location>
</feature>
<dbReference type="EMBL" id="JAWJWE010000004">
    <property type="protein sequence ID" value="KAK6636408.1"/>
    <property type="molecule type" value="Genomic_DNA"/>
</dbReference>
<dbReference type="Proteomes" id="UP001372834">
    <property type="component" value="Unassembled WGS sequence"/>
</dbReference>
<accession>A0AAN8NZT9</accession>
<reference evidence="2 3" key="1">
    <citation type="submission" date="2023-10" db="EMBL/GenBank/DDBJ databases">
        <title>Genomes of two closely related lineages of the louse Polyplax serrata with different host specificities.</title>
        <authorList>
            <person name="Martinu J."/>
            <person name="Tarabai H."/>
            <person name="Stefka J."/>
            <person name="Hypsa V."/>
        </authorList>
    </citation>
    <scope>NUCLEOTIDE SEQUENCE [LARGE SCALE GENOMIC DNA]</scope>
    <source>
        <strain evidence="2">HR10_N</strain>
    </source>
</reference>
<gene>
    <name evidence="2" type="ORF">RUM43_010069</name>
</gene>